<reference evidence="8" key="1">
    <citation type="journal article" date="2014" name="Int. J. Syst. Evol. Microbiol.">
        <title>Complete genome sequence of Corynebacterium casei LMG S-19264T (=DSM 44701T), isolated from a smear-ripened cheese.</title>
        <authorList>
            <consortium name="US DOE Joint Genome Institute (JGI-PGF)"/>
            <person name="Walter F."/>
            <person name="Albersmeier A."/>
            <person name="Kalinowski J."/>
            <person name="Ruckert C."/>
        </authorList>
    </citation>
    <scope>NUCLEOTIDE SEQUENCE</scope>
    <source>
        <strain evidence="8">CGMCC 1.12921</strain>
    </source>
</reference>
<dbReference type="AlphaFoldDB" id="A0A8J2V613"/>
<evidence type="ECO:0000256" key="4">
    <source>
        <dbReference type="ARBA" id="ARBA00023274"/>
    </source>
</evidence>
<dbReference type="GO" id="GO:0003735">
    <property type="term" value="F:structural constituent of ribosome"/>
    <property type="evidence" value="ECO:0007669"/>
    <property type="project" value="InterPro"/>
</dbReference>
<evidence type="ECO:0000256" key="2">
    <source>
        <dbReference type="ARBA" id="ARBA00022884"/>
    </source>
</evidence>
<keyword evidence="3 5" id="KW-0689">Ribosomal protein</keyword>
<protein>
    <recommendedName>
        <fullName evidence="5">Large ribosomal subunit protein bL25</fullName>
    </recommendedName>
    <alternativeName>
        <fullName evidence="5">General stress protein CTC</fullName>
    </alternativeName>
</protein>
<evidence type="ECO:0000256" key="5">
    <source>
        <dbReference type="HAMAP-Rule" id="MF_01334"/>
    </source>
</evidence>
<dbReference type="InterPro" id="IPR037121">
    <property type="entry name" value="Ribosomal_bL25_C"/>
</dbReference>
<dbReference type="CDD" id="cd00495">
    <property type="entry name" value="Ribosomal_L25_TL5_CTC"/>
    <property type="match status" value="1"/>
</dbReference>
<comment type="caution">
    <text evidence="8">The sequence shown here is derived from an EMBL/GenBank/DDBJ whole genome shotgun (WGS) entry which is preliminary data.</text>
</comment>
<dbReference type="NCBIfam" id="TIGR00731">
    <property type="entry name" value="bL25_bact_ctc"/>
    <property type="match status" value="1"/>
</dbReference>
<evidence type="ECO:0000256" key="3">
    <source>
        <dbReference type="ARBA" id="ARBA00022980"/>
    </source>
</evidence>
<dbReference type="RefSeq" id="WP_188159729.1">
    <property type="nucleotide sequence ID" value="NZ_BMGH01000001.1"/>
</dbReference>
<name>A0A8J2V613_9PROT</name>
<dbReference type="GO" id="GO:0022625">
    <property type="term" value="C:cytosolic large ribosomal subunit"/>
    <property type="evidence" value="ECO:0007669"/>
    <property type="project" value="TreeGrafter"/>
</dbReference>
<dbReference type="InterPro" id="IPR001021">
    <property type="entry name" value="Ribosomal_bL25_long"/>
</dbReference>
<gene>
    <name evidence="5 8" type="primary">rplY</name>
    <name evidence="5" type="synonym">ctc</name>
    <name evidence="8" type="ORF">GCM10011342_05180</name>
</gene>
<sequence length="223" mass="23842">MSDDVAVLTCELRQRAGTGGSRAVRRDGWVPAILYGGDKEPANIKLRYNEVLKAYNTGKLISVLSKIVVDGKEQSVIGRAIQVDPVKDLPLHVDLMRVSEKTRINVEVPMHFLNQETCPGLKAGGVLNIVRHTVEVIAPATSIPEALEADLAAGGYEVGDSIHISAVTLPEGVELTITDRDFTIATISAPSSMRSQADADAEEAIAADEVAVVGEEEDGDKEE</sequence>
<keyword evidence="4 5" id="KW-0687">Ribonucleoprotein</keyword>
<accession>A0A8J2V613</accession>
<dbReference type="InterPro" id="IPR011035">
    <property type="entry name" value="Ribosomal_bL25/Gln-tRNA_synth"/>
</dbReference>
<feature type="domain" description="Large ribosomal subunit protein bL25 L25" evidence="6">
    <location>
        <begin position="8"/>
        <end position="95"/>
    </location>
</feature>
<dbReference type="PANTHER" id="PTHR33284">
    <property type="entry name" value="RIBOSOMAL PROTEIN L25/GLN-TRNA SYNTHETASE, ANTI-CODON-BINDING DOMAIN-CONTAINING PROTEIN"/>
    <property type="match status" value="1"/>
</dbReference>
<dbReference type="Gene3D" id="2.170.120.20">
    <property type="entry name" value="Ribosomal protein L25, beta domain"/>
    <property type="match status" value="1"/>
</dbReference>
<keyword evidence="9" id="KW-1185">Reference proteome</keyword>
<dbReference type="Proteomes" id="UP000613582">
    <property type="component" value="Unassembled WGS sequence"/>
</dbReference>
<dbReference type="SUPFAM" id="SSF50715">
    <property type="entry name" value="Ribosomal protein L25-like"/>
    <property type="match status" value="1"/>
</dbReference>
<comment type="function">
    <text evidence="5">This is one of the proteins that binds to the 5S RNA in the ribosome where it forms part of the central protuberance.</text>
</comment>
<dbReference type="GO" id="GO:0006412">
    <property type="term" value="P:translation"/>
    <property type="evidence" value="ECO:0007669"/>
    <property type="project" value="UniProtKB-UniRule"/>
</dbReference>
<dbReference type="NCBIfam" id="NF004612">
    <property type="entry name" value="PRK05943.1"/>
    <property type="match status" value="1"/>
</dbReference>
<dbReference type="Gene3D" id="2.40.240.10">
    <property type="entry name" value="Ribosomal Protein L25, Chain P"/>
    <property type="match status" value="1"/>
</dbReference>
<evidence type="ECO:0000259" key="6">
    <source>
        <dbReference type="Pfam" id="PF01386"/>
    </source>
</evidence>
<dbReference type="InterPro" id="IPR029751">
    <property type="entry name" value="Ribosomal_L25_dom"/>
</dbReference>
<dbReference type="HAMAP" id="MF_01334">
    <property type="entry name" value="Ribosomal_bL25_CTC"/>
    <property type="match status" value="1"/>
</dbReference>
<reference evidence="8" key="2">
    <citation type="submission" date="2020-09" db="EMBL/GenBank/DDBJ databases">
        <authorList>
            <person name="Sun Q."/>
            <person name="Zhou Y."/>
        </authorList>
    </citation>
    <scope>NUCLEOTIDE SEQUENCE</scope>
    <source>
        <strain evidence="8">CGMCC 1.12921</strain>
    </source>
</reference>
<evidence type="ECO:0000313" key="8">
    <source>
        <dbReference type="EMBL" id="GGC99147.1"/>
    </source>
</evidence>
<comment type="similarity">
    <text evidence="5">Belongs to the bacterial ribosomal protein bL25 family. CTC subfamily.</text>
</comment>
<dbReference type="NCBIfam" id="NF004128">
    <property type="entry name" value="PRK05618.1-2"/>
    <property type="match status" value="1"/>
</dbReference>
<feature type="domain" description="Large ribosomal subunit protein bL25 beta" evidence="7">
    <location>
        <begin position="104"/>
        <end position="190"/>
    </location>
</feature>
<keyword evidence="2 5" id="KW-0694">RNA-binding</keyword>
<evidence type="ECO:0000256" key="1">
    <source>
        <dbReference type="ARBA" id="ARBA00022730"/>
    </source>
</evidence>
<proteinExistence type="inferred from homology"/>
<dbReference type="InterPro" id="IPR020930">
    <property type="entry name" value="Ribosomal_uL5_bac-type"/>
</dbReference>
<dbReference type="Pfam" id="PF14693">
    <property type="entry name" value="Ribosomal_TL5_C"/>
    <property type="match status" value="1"/>
</dbReference>
<evidence type="ECO:0000313" key="9">
    <source>
        <dbReference type="Proteomes" id="UP000613582"/>
    </source>
</evidence>
<evidence type="ECO:0000259" key="7">
    <source>
        <dbReference type="Pfam" id="PF14693"/>
    </source>
</evidence>
<dbReference type="InterPro" id="IPR020057">
    <property type="entry name" value="Ribosomal_bL25_b-dom"/>
</dbReference>
<dbReference type="InterPro" id="IPR020056">
    <property type="entry name" value="Rbsml_bL25/Gln-tRNA_synth_N"/>
</dbReference>
<dbReference type="Pfam" id="PF01386">
    <property type="entry name" value="Ribosomal_L25p"/>
    <property type="match status" value="1"/>
</dbReference>
<dbReference type="GO" id="GO:0008097">
    <property type="term" value="F:5S rRNA binding"/>
    <property type="evidence" value="ECO:0007669"/>
    <property type="project" value="InterPro"/>
</dbReference>
<dbReference type="EMBL" id="BMGH01000001">
    <property type="protein sequence ID" value="GGC99147.1"/>
    <property type="molecule type" value="Genomic_DNA"/>
</dbReference>
<dbReference type="PANTHER" id="PTHR33284:SF1">
    <property type="entry name" value="RIBOSOMAL PROTEIN L25_GLN-TRNA SYNTHETASE, ANTI-CODON-BINDING DOMAIN-CONTAINING PROTEIN"/>
    <property type="match status" value="1"/>
</dbReference>
<organism evidence="8 9">
    <name type="scientific">Aquisalinus flavus</name>
    <dbReference type="NCBI Taxonomy" id="1526572"/>
    <lineage>
        <taxon>Bacteria</taxon>
        <taxon>Pseudomonadati</taxon>
        <taxon>Pseudomonadota</taxon>
        <taxon>Alphaproteobacteria</taxon>
        <taxon>Parvularculales</taxon>
        <taxon>Parvularculaceae</taxon>
        <taxon>Aquisalinus</taxon>
    </lineage>
</organism>
<comment type="subunit">
    <text evidence="5">Part of the 50S ribosomal subunit; part of the 5S rRNA/L5/L18/L25 subcomplex. Contacts the 5S rRNA. Binds to the 5S rRNA independently of L5 and L18.</text>
</comment>
<keyword evidence="1 5" id="KW-0699">rRNA-binding</keyword>